<gene>
    <name evidence="1" type="ORF">ACFSAH_14940</name>
</gene>
<dbReference type="RefSeq" id="WP_379663538.1">
    <property type="nucleotide sequence ID" value="NZ_JBHUDG010000042.1"/>
</dbReference>
<organism evidence="1 2">
    <name type="scientific">Pseudopedobacter beijingensis</name>
    <dbReference type="NCBI Taxonomy" id="1207056"/>
    <lineage>
        <taxon>Bacteria</taxon>
        <taxon>Pseudomonadati</taxon>
        <taxon>Bacteroidota</taxon>
        <taxon>Sphingobacteriia</taxon>
        <taxon>Sphingobacteriales</taxon>
        <taxon>Sphingobacteriaceae</taxon>
        <taxon>Pseudopedobacter</taxon>
    </lineage>
</organism>
<dbReference type="CDD" id="cd12105">
    <property type="entry name" value="HmuY"/>
    <property type="match status" value="1"/>
</dbReference>
<sequence length="265" mass="30331">MSNKVRIICFFYISLKKAFSSLDSYFFIGAKLKAFSPFRGCFILIIFPFILSGCKKKDSEPLLEDGKSTVIYDLAGDTGSAMGNNGEGKDKRDFKFFLFRLKDKKQIWLRNEVDSTQYLKTKDWDIAFTGPYNSELYINNGSYEFNPGFGGPATGTVVKVNKPYSEVDTAPSDEEFNQSNVNKIGWASDNEQNGWFYYSMNSHIMVAIKNRTYLIHLPDGKYAKLEILNAYQGNPPSVTDLNWPAPYYTFRYFVQENGSKDLRTR</sequence>
<evidence type="ECO:0000313" key="1">
    <source>
        <dbReference type="EMBL" id="MFD1631170.1"/>
    </source>
</evidence>
<name>A0ABW4IEN3_9SPHI</name>
<accession>A0ABW4IEN3</accession>
<dbReference type="EMBL" id="JBHUDG010000042">
    <property type="protein sequence ID" value="MFD1631170.1"/>
    <property type="molecule type" value="Genomic_DNA"/>
</dbReference>
<dbReference type="InterPro" id="IPR025921">
    <property type="entry name" value="HmuY"/>
</dbReference>
<protein>
    <submittedName>
        <fullName evidence="1">HmuY family protein</fullName>
    </submittedName>
</protein>
<comment type="caution">
    <text evidence="1">The sequence shown here is derived from an EMBL/GenBank/DDBJ whole genome shotgun (WGS) entry which is preliminary data.</text>
</comment>
<reference evidence="2" key="1">
    <citation type="journal article" date="2019" name="Int. J. Syst. Evol. Microbiol.">
        <title>The Global Catalogue of Microorganisms (GCM) 10K type strain sequencing project: providing services to taxonomists for standard genome sequencing and annotation.</title>
        <authorList>
            <consortium name="The Broad Institute Genomics Platform"/>
            <consortium name="The Broad Institute Genome Sequencing Center for Infectious Disease"/>
            <person name="Wu L."/>
            <person name="Ma J."/>
        </authorList>
    </citation>
    <scope>NUCLEOTIDE SEQUENCE [LARGE SCALE GENOMIC DNA]</scope>
    <source>
        <strain evidence="2">CCUG 53762</strain>
    </source>
</reference>
<dbReference type="Proteomes" id="UP001597118">
    <property type="component" value="Unassembled WGS sequence"/>
</dbReference>
<keyword evidence="2" id="KW-1185">Reference proteome</keyword>
<evidence type="ECO:0000313" key="2">
    <source>
        <dbReference type="Proteomes" id="UP001597118"/>
    </source>
</evidence>
<proteinExistence type="predicted"/>